<feature type="transmembrane region" description="Helical" evidence="5">
    <location>
        <begin position="120"/>
        <end position="147"/>
    </location>
</feature>
<dbReference type="PhylomeDB" id="T1JAD8"/>
<dbReference type="InterPro" id="IPR011547">
    <property type="entry name" value="SLC26A/SulP_dom"/>
</dbReference>
<comment type="subcellular location">
    <subcellularLocation>
        <location evidence="1">Membrane</location>
        <topology evidence="1">Multi-pass membrane protein</topology>
    </subcellularLocation>
</comment>
<evidence type="ECO:0000259" key="6">
    <source>
        <dbReference type="Pfam" id="PF00916"/>
    </source>
</evidence>
<feature type="transmembrane region" description="Helical" evidence="5">
    <location>
        <begin position="237"/>
        <end position="255"/>
    </location>
</feature>
<feature type="domain" description="SLC26A/SulP transporter" evidence="6">
    <location>
        <begin position="84"/>
        <end position="474"/>
    </location>
</feature>
<organism evidence="7 8">
    <name type="scientific">Strigamia maritima</name>
    <name type="common">European centipede</name>
    <name type="synonym">Geophilus maritimus</name>
    <dbReference type="NCBI Taxonomy" id="126957"/>
    <lineage>
        <taxon>Eukaryota</taxon>
        <taxon>Metazoa</taxon>
        <taxon>Ecdysozoa</taxon>
        <taxon>Arthropoda</taxon>
        <taxon>Myriapoda</taxon>
        <taxon>Chilopoda</taxon>
        <taxon>Pleurostigmophora</taxon>
        <taxon>Geophilomorpha</taxon>
        <taxon>Linotaeniidae</taxon>
        <taxon>Strigamia</taxon>
    </lineage>
</organism>
<feature type="transmembrane region" description="Helical" evidence="5">
    <location>
        <begin position="185"/>
        <end position="203"/>
    </location>
</feature>
<accession>T1JAD8</accession>
<evidence type="ECO:0000313" key="7">
    <source>
        <dbReference type="EnsemblMetazoa" id="SMAR010703-PA"/>
    </source>
</evidence>
<dbReference type="GO" id="GO:0016020">
    <property type="term" value="C:membrane"/>
    <property type="evidence" value="ECO:0007669"/>
    <property type="project" value="UniProtKB-SubCell"/>
</dbReference>
<feature type="transmembrane region" description="Helical" evidence="5">
    <location>
        <begin position="439"/>
        <end position="456"/>
    </location>
</feature>
<dbReference type="HOGENOM" id="CLU_003182_12_2_1"/>
<protein>
    <recommendedName>
        <fullName evidence="6">SLC26A/SulP transporter domain-containing protein</fullName>
    </recommendedName>
</protein>
<keyword evidence="2 5" id="KW-0812">Transmembrane</keyword>
<evidence type="ECO:0000256" key="2">
    <source>
        <dbReference type="ARBA" id="ARBA00022692"/>
    </source>
</evidence>
<feature type="transmembrane region" description="Helical" evidence="5">
    <location>
        <begin position="88"/>
        <end position="108"/>
    </location>
</feature>
<proteinExistence type="predicted"/>
<feature type="transmembrane region" description="Helical" evidence="5">
    <location>
        <begin position="275"/>
        <end position="299"/>
    </location>
</feature>
<feature type="transmembrane region" description="Helical" evidence="5">
    <location>
        <begin position="468"/>
        <end position="501"/>
    </location>
</feature>
<dbReference type="EnsemblMetazoa" id="SMAR010703-RA">
    <property type="protein sequence ID" value="SMAR010703-PA"/>
    <property type="gene ID" value="SMAR010703"/>
</dbReference>
<dbReference type="OMA" id="LEYGMIA"/>
<sequence length="569" mass="61808">MHLPSGCSIHKIETLFRTESTKSRGDGGGGFGPRRSVSMTQAQLQDASIAMRIKKWGRGCCTKKTLKKYVPMVNWLPEYNMSKFQSDAIAGITVGLTVIPQGMAYASVAELPLQYGLYSAFMACFVYCIFGGTKQVTIGPTAIMGLLTADQVRIGGQPYAVTLCFLTGVFEFLFGLFHLGFLIDFISAPVISGFTSAAAIIIGATQLKGLLGVKIKANHFLGVMYEIAIHITETNLWDLFLGIICIVLLLLMRKLNSVRWKSESTHALHKVLRKFIWFLSTGRNAIIVILAGGLAFLLAQLDTNVFTITGPVQGGIPSLTFPDLSLKNNETISFVEVVTDLGSSLGLIPLLAILEHIAIAKIFAEGKALDASQEILSLGLSNILGSFVNSFPATGSFSRTALNNSSGVETAFGGIFTGALVLLALGVLTTSFKFIPKSTLSAVIITTVFFMIEYEMVPHLWKTKKSDFFILIITFFSCIFLGAEYGILVGIGISLLILLYNNARPTITVEKTSLPNVEYIIVQPDRALYFPATDYLKYRVNKMASVNSELPVVFDGSHLTGPDFTIAQS</sequence>
<dbReference type="Pfam" id="PF00916">
    <property type="entry name" value="Sulfate_transp"/>
    <property type="match status" value="1"/>
</dbReference>
<keyword evidence="8" id="KW-1185">Reference proteome</keyword>
<dbReference type="EMBL" id="JH431990">
    <property type="status" value="NOT_ANNOTATED_CDS"/>
    <property type="molecule type" value="Genomic_DNA"/>
</dbReference>
<feature type="transmembrane region" description="Helical" evidence="5">
    <location>
        <begin position="159"/>
        <end position="179"/>
    </location>
</feature>
<feature type="transmembrane region" description="Helical" evidence="5">
    <location>
        <begin position="375"/>
        <end position="391"/>
    </location>
</feature>
<reference evidence="8" key="1">
    <citation type="submission" date="2011-05" db="EMBL/GenBank/DDBJ databases">
        <authorList>
            <person name="Richards S.R."/>
            <person name="Qu J."/>
            <person name="Jiang H."/>
            <person name="Jhangiani S.N."/>
            <person name="Agravi P."/>
            <person name="Goodspeed R."/>
            <person name="Gross S."/>
            <person name="Mandapat C."/>
            <person name="Jackson L."/>
            <person name="Mathew T."/>
            <person name="Pu L."/>
            <person name="Thornton R."/>
            <person name="Saada N."/>
            <person name="Wilczek-Boney K.B."/>
            <person name="Lee S."/>
            <person name="Kovar C."/>
            <person name="Wu Y."/>
            <person name="Scherer S.E."/>
            <person name="Worley K.C."/>
            <person name="Muzny D.M."/>
            <person name="Gibbs R."/>
        </authorList>
    </citation>
    <scope>NUCLEOTIDE SEQUENCE</scope>
    <source>
        <strain evidence="8">Brora</strain>
    </source>
</reference>
<reference evidence="7" key="2">
    <citation type="submission" date="2015-02" db="UniProtKB">
        <authorList>
            <consortium name="EnsemblMetazoa"/>
        </authorList>
    </citation>
    <scope>IDENTIFICATION</scope>
</reference>
<dbReference type="PANTHER" id="PTHR11814">
    <property type="entry name" value="SULFATE TRANSPORTER"/>
    <property type="match status" value="1"/>
</dbReference>
<name>T1JAD8_STRMM</name>
<feature type="transmembrane region" description="Helical" evidence="5">
    <location>
        <begin position="411"/>
        <end position="432"/>
    </location>
</feature>
<keyword evidence="3 5" id="KW-1133">Transmembrane helix</keyword>
<dbReference type="GO" id="GO:0055085">
    <property type="term" value="P:transmembrane transport"/>
    <property type="evidence" value="ECO:0007669"/>
    <property type="project" value="InterPro"/>
</dbReference>
<evidence type="ECO:0000256" key="5">
    <source>
        <dbReference type="SAM" id="Phobius"/>
    </source>
</evidence>
<dbReference type="Proteomes" id="UP000014500">
    <property type="component" value="Unassembled WGS sequence"/>
</dbReference>
<dbReference type="InterPro" id="IPR001902">
    <property type="entry name" value="SLC26A/SulP_fam"/>
</dbReference>
<dbReference type="eggNOG" id="KOG0236">
    <property type="taxonomic scope" value="Eukaryota"/>
</dbReference>
<dbReference type="STRING" id="126957.T1JAD8"/>
<evidence type="ECO:0000256" key="1">
    <source>
        <dbReference type="ARBA" id="ARBA00004141"/>
    </source>
</evidence>
<evidence type="ECO:0000256" key="3">
    <source>
        <dbReference type="ARBA" id="ARBA00022989"/>
    </source>
</evidence>
<keyword evidence="4 5" id="KW-0472">Membrane</keyword>
<dbReference type="AlphaFoldDB" id="T1JAD8"/>
<evidence type="ECO:0000313" key="8">
    <source>
        <dbReference type="Proteomes" id="UP000014500"/>
    </source>
</evidence>
<evidence type="ECO:0000256" key="4">
    <source>
        <dbReference type="ARBA" id="ARBA00023136"/>
    </source>
</evidence>